<dbReference type="InterPro" id="IPR011010">
    <property type="entry name" value="DNA_brk_join_enz"/>
</dbReference>
<proteinExistence type="inferred from homology"/>
<dbReference type="Pfam" id="PF14657">
    <property type="entry name" value="Arm-DNA-bind_4"/>
    <property type="match status" value="1"/>
</dbReference>
<dbReference type="InterPro" id="IPR002104">
    <property type="entry name" value="Integrase_catalytic"/>
</dbReference>
<evidence type="ECO:0000256" key="5">
    <source>
        <dbReference type="PROSITE-ProRule" id="PRU01248"/>
    </source>
</evidence>
<sequence>MPVYKDKERGTYYFIISYTNRNGEYKQIKRRGFKSSGEAKRAEAETLLRLETDDGENEDNPTFEFVAKEYLKWYKKRRKASSYLKTSSIINTHLIPRFGSKKINNIRSRDIMRFQNDLLDRYAVAHVKKIHQVLSAVFNFAIKQEYTKDNPARLAGNVDIEEDKHINYWTLDEFKAFIQHVDDQLYYALFMTLYYSGMRKGELLALTWGDIDFDSNTINIDKTVYNRIVTKPKTTSSIRKIMMPKHVMRLLAQLKAKTKTKMTYVVFGEFHDHISTTTLDRKYAEYVKAAKVKKIRLHDFRHSHASYLINRNTIPSVVAKRLGHKDVGTTLNIYSHLYPSTEKEAVLKMEDDFKTAEIIHLKEA</sequence>
<keyword evidence="3 5" id="KW-0238">DNA-binding</keyword>
<dbReference type="Pfam" id="PF00589">
    <property type="entry name" value="Phage_integrase"/>
    <property type="match status" value="1"/>
</dbReference>
<dbReference type="RefSeq" id="WP_003185410.1">
    <property type="nucleotide sequence ID" value="NZ_BOQU01000006.1"/>
</dbReference>
<organism evidence="8 9">
    <name type="scientific">Bacillus licheniformis</name>
    <dbReference type="NCBI Taxonomy" id="1402"/>
    <lineage>
        <taxon>Bacteria</taxon>
        <taxon>Bacillati</taxon>
        <taxon>Bacillota</taxon>
        <taxon>Bacilli</taxon>
        <taxon>Bacillales</taxon>
        <taxon>Bacillaceae</taxon>
        <taxon>Bacillus</taxon>
    </lineage>
</organism>
<dbReference type="GO" id="GO:0015074">
    <property type="term" value="P:DNA integration"/>
    <property type="evidence" value="ECO:0007669"/>
    <property type="project" value="UniProtKB-KW"/>
</dbReference>
<dbReference type="InterPro" id="IPR044068">
    <property type="entry name" value="CB"/>
</dbReference>
<dbReference type="CDD" id="cd01189">
    <property type="entry name" value="INT_ICEBs1_C_like"/>
    <property type="match status" value="1"/>
</dbReference>
<protein>
    <submittedName>
        <fullName evidence="8">Putative prophage phiRv2 integrase</fullName>
    </submittedName>
</protein>
<dbReference type="InterPro" id="IPR013762">
    <property type="entry name" value="Integrase-like_cat_sf"/>
</dbReference>
<dbReference type="PROSITE" id="PS51900">
    <property type="entry name" value="CB"/>
    <property type="match status" value="1"/>
</dbReference>
<dbReference type="GeneID" id="92855179"/>
<evidence type="ECO:0000259" key="6">
    <source>
        <dbReference type="PROSITE" id="PS51898"/>
    </source>
</evidence>
<dbReference type="PROSITE" id="PS51898">
    <property type="entry name" value="TYR_RECOMBINASE"/>
    <property type="match status" value="1"/>
</dbReference>
<gene>
    <name evidence="8" type="ORF">CHCC16736_4102</name>
</gene>
<dbReference type="InterPro" id="IPR050808">
    <property type="entry name" value="Phage_Integrase"/>
</dbReference>
<keyword evidence="4" id="KW-0233">DNA recombination</keyword>
<comment type="similarity">
    <text evidence="1">Belongs to the 'phage' integrase family.</text>
</comment>
<dbReference type="EMBL" id="NILC01000004">
    <property type="protein sequence ID" value="TWL33290.1"/>
    <property type="molecule type" value="Genomic_DNA"/>
</dbReference>
<evidence type="ECO:0000256" key="2">
    <source>
        <dbReference type="ARBA" id="ARBA00022908"/>
    </source>
</evidence>
<dbReference type="Pfam" id="PF14659">
    <property type="entry name" value="Phage_int_SAM_3"/>
    <property type="match status" value="1"/>
</dbReference>
<dbReference type="PANTHER" id="PTHR30629">
    <property type="entry name" value="PROPHAGE INTEGRASE"/>
    <property type="match status" value="1"/>
</dbReference>
<name>A0A8B5YI09_BACLI</name>
<dbReference type="GO" id="GO:0006310">
    <property type="term" value="P:DNA recombination"/>
    <property type="evidence" value="ECO:0007669"/>
    <property type="project" value="UniProtKB-KW"/>
</dbReference>
<keyword evidence="2" id="KW-0229">DNA integration</keyword>
<dbReference type="GO" id="GO:0003677">
    <property type="term" value="F:DNA binding"/>
    <property type="evidence" value="ECO:0007669"/>
    <property type="project" value="UniProtKB-UniRule"/>
</dbReference>
<dbReference type="Gene3D" id="1.10.150.130">
    <property type="match status" value="1"/>
</dbReference>
<evidence type="ECO:0000256" key="4">
    <source>
        <dbReference type="ARBA" id="ARBA00023172"/>
    </source>
</evidence>
<dbReference type="PANTHER" id="PTHR30629:SF2">
    <property type="entry name" value="PROPHAGE INTEGRASE INTS-RELATED"/>
    <property type="match status" value="1"/>
</dbReference>
<comment type="caution">
    <text evidence="8">The sequence shown here is derived from an EMBL/GenBank/DDBJ whole genome shotgun (WGS) entry which is preliminary data.</text>
</comment>
<feature type="domain" description="Tyr recombinase" evidence="6">
    <location>
        <begin position="164"/>
        <end position="347"/>
    </location>
</feature>
<accession>A0A8B5YI09</accession>
<dbReference type="Gene3D" id="1.10.443.10">
    <property type="entry name" value="Intergrase catalytic core"/>
    <property type="match status" value="1"/>
</dbReference>
<dbReference type="InterPro" id="IPR004107">
    <property type="entry name" value="Integrase_SAM-like_N"/>
</dbReference>
<evidence type="ECO:0000259" key="7">
    <source>
        <dbReference type="PROSITE" id="PS51900"/>
    </source>
</evidence>
<dbReference type="OMA" id="HPNMEQK"/>
<dbReference type="SMR" id="A0A8B5YI09"/>
<evidence type="ECO:0000313" key="9">
    <source>
        <dbReference type="Proteomes" id="UP000435910"/>
    </source>
</evidence>
<dbReference type="AlphaFoldDB" id="A0A8B5YI09"/>
<evidence type="ECO:0000313" key="8">
    <source>
        <dbReference type="EMBL" id="TWL33290.1"/>
    </source>
</evidence>
<dbReference type="InterPro" id="IPR028259">
    <property type="entry name" value="AP2-like_int_N"/>
</dbReference>
<dbReference type="Proteomes" id="UP000435910">
    <property type="component" value="Unassembled WGS sequence"/>
</dbReference>
<evidence type="ECO:0000256" key="3">
    <source>
        <dbReference type="ARBA" id="ARBA00023125"/>
    </source>
</evidence>
<dbReference type="InterPro" id="IPR010998">
    <property type="entry name" value="Integrase_recombinase_N"/>
</dbReference>
<evidence type="ECO:0000256" key="1">
    <source>
        <dbReference type="ARBA" id="ARBA00008857"/>
    </source>
</evidence>
<dbReference type="SUPFAM" id="SSF56349">
    <property type="entry name" value="DNA breaking-rejoining enzymes"/>
    <property type="match status" value="1"/>
</dbReference>
<reference evidence="8 9" key="1">
    <citation type="submission" date="2019-06" db="EMBL/GenBank/DDBJ databases">
        <title>Genome sequence analysis of &gt;100 Bacillus licheniformis strains suggests intrinsic resistance to this species.</title>
        <authorList>
            <person name="Wels M."/>
            <person name="Siezen R.J."/>
            <person name="Johansen E."/>
            <person name="Stuer-Lauridsen B."/>
            <person name="Bjerre K."/>
            <person name="Nielsen B.K.K."/>
        </authorList>
    </citation>
    <scope>NUCLEOTIDE SEQUENCE [LARGE SCALE GENOMIC DNA]</scope>
    <source>
        <strain evidence="8 9">BAC-16736</strain>
    </source>
</reference>
<feature type="domain" description="Core-binding (CB)" evidence="7">
    <location>
        <begin position="61"/>
        <end position="142"/>
    </location>
</feature>